<dbReference type="EMBL" id="JAIMJC010000006">
    <property type="protein sequence ID" value="KAH0523011.1"/>
    <property type="molecule type" value="Genomic_DNA"/>
</dbReference>
<protein>
    <submittedName>
        <fullName evidence="1">Uncharacterized protein</fullName>
    </submittedName>
</protein>
<dbReference type="AlphaFoldDB" id="A0A9P8KQM5"/>
<organism evidence="1 2">
    <name type="scientific">Trichoderma semiorbis</name>
    <dbReference type="NCBI Taxonomy" id="1491008"/>
    <lineage>
        <taxon>Eukaryota</taxon>
        <taxon>Fungi</taxon>
        <taxon>Dikarya</taxon>
        <taxon>Ascomycota</taxon>
        <taxon>Pezizomycotina</taxon>
        <taxon>Sordariomycetes</taxon>
        <taxon>Hypocreomycetidae</taxon>
        <taxon>Hypocreales</taxon>
        <taxon>Hypocreaceae</taxon>
        <taxon>Trichoderma</taxon>
    </lineage>
</organism>
<comment type="caution">
    <text evidence="1">The sequence shown here is derived from an EMBL/GenBank/DDBJ whole genome shotgun (WGS) entry which is preliminary data.</text>
</comment>
<proteinExistence type="predicted"/>
<gene>
    <name evidence="1" type="ORF">TsFJ059_008070</name>
</gene>
<dbReference type="Proteomes" id="UP000826573">
    <property type="component" value="Unassembled WGS sequence"/>
</dbReference>
<evidence type="ECO:0000313" key="2">
    <source>
        <dbReference type="Proteomes" id="UP000826573"/>
    </source>
</evidence>
<keyword evidence="2" id="KW-1185">Reference proteome</keyword>
<reference evidence="1 2" key="1">
    <citation type="submission" date="2021-08" db="EMBL/GenBank/DDBJ databases">
        <title>The highly contiguous genome resource for Trichoderma semiorbis FJ059, a fungal antagonistic to plant pathogens.</title>
        <authorList>
            <person name="Liu T."/>
        </authorList>
    </citation>
    <scope>NUCLEOTIDE SEQUENCE [LARGE SCALE GENOMIC DNA]</scope>
    <source>
        <strain evidence="1 2">FJ059</strain>
    </source>
</reference>
<sequence length="71" mass="7946">MSSTVSREFPDSTDDSVNQYQEDWMILSDCGLALEGVFAGIRAHLSMVQLPRVDVFSEEAAEVETRTQLHV</sequence>
<evidence type="ECO:0000313" key="1">
    <source>
        <dbReference type="EMBL" id="KAH0523011.1"/>
    </source>
</evidence>
<accession>A0A9P8KQM5</accession>
<name>A0A9P8KQM5_9HYPO</name>